<dbReference type="InterPro" id="IPR011032">
    <property type="entry name" value="GroES-like_sf"/>
</dbReference>
<dbReference type="Proteomes" id="UP000294702">
    <property type="component" value="Unassembled WGS sequence"/>
</dbReference>
<sequence length="326" mass="35108">MFNAILIEKDQQHYQAKLQAIAESQLPQEEVLVKIDYSTLNYKDALAITGKSPVVRQFPMVAGIDCVGTVLKSQSDAFNIGDQVLLNGWGVGEKYWGGLAELGCFKAQWLIPLPKSLSPQQAMLIGTAGYTAMLSVMALQQQGITPSSGKILVTGATGGVGSFAVAILAQLGYEVIASTGKTEQADWLRQLGAREIIARQDLTEPAKPLMKERWMGVIDSVGSHTLANACASTQYGGVVTCCGLAQGMDFPATVAPFILRGIRLIGIDSVICPKETRLKAWQQLSQLDLSLLNQASQTIYLEQAIDYAQKLLNGETSGRVVVEMGR</sequence>
<dbReference type="SMART" id="SM00829">
    <property type="entry name" value="PKS_ER"/>
    <property type="match status" value="1"/>
</dbReference>
<dbReference type="Pfam" id="PF08240">
    <property type="entry name" value="ADH_N"/>
    <property type="match status" value="1"/>
</dbReference>
<dbReference type="InterPro" id="IPR013154">
    <property type="entry name" value="ADH-like_N"/>
</dbReference>
<accession>A0A4R1FWW9</accession>
<reference evidence="2 3" key="1">
    <citation type="submission" date="2019-03" db="EMBL/GenBank/DDBJ databases">
        <title>Genomic Encyclopedia of Type Strains, Phase IV (KMG-IV): sequencing the most valuable type-strain genomes for metagenomic binning, comparative biology and taxonomic classification.</title>
        <authorList>
            <person name="Goeker M."/>
        </authorList>
    </citation>
    <scope>NUCLEOTIDE SEQUENCE [LARGE SCALE GENOMIC DNA]</scope>
    <source>
        <strain evidence="2 3">DSM 15534</strain>
    </source>
</reference>
<name>A0A4R1FWW9_9PAST</name>
<dbReference type="AlphaFoldDB" id="A0A4R1FWW9"/>
<keyword evidence="3" id="KW-1185">Reference proteome</keyword>
<dbReference type="CDD" id="cd08288">
    <property type="entry name" value="MDR_yhdh"/>
    <property type="match status" value="1"/>
</dbReference>
<dbReference type="RefSeq" id="WP_132690450.1">
    <property type="nucleotide sequence ID" value="NZ_SMFT01000002.1"/>
</dbReference>
<dbReference type="Pfam" id="PF00107">
    <property type="entry name" value="ADH_zinc_N"/>
    <property type="match status" value="1"/>
</dbReference>
<dbReference type="SUPFAM" id="SSF51735">
    <property type="entry name" value="NAD(P)-binding Rossmann-fold domains"/>
    <property type="match status" value="1"/>
</dbReference>
<gene>
    <name evidence="2" type="ORF">EV694_1194</name>
</gene>
<dbReference type="InterPro" id="IPR020843">
    <property type="entry name" value="ER"/>
</dbReference>
<dbReference type="Gene3D" id="3.40.50.720">
    <property type="entry name" value="NAD(P)-binding Rossmann-like Domain"/>
    <property type="match status" value="1"/>
</dbReference>
<dbReference type="NCBIfam" id="TIGR02823">
    <property type="entry name" value="oxido_YhdH"/>
    <property type="match status" value="1"/>
</dbReference>
<dbReference type="InterPro" id="IPR036291">
    <property type="entry name" value="NAD(P)-bd_dom_sf"/>
</dbReference>
<dbReference type="PANTHER" id="PTHR43677">
    <property type="entry name" value="SHORT-CHAIN DEHYDROGENASE/REDUCTASE"/>
    <property type="match status" value="1"/>
</dbReference>
<dbReference type="GO" id="GO:0043957">
    <property type="term" value="F:acryloyl-CoA reductase (NADPH) activity"/>
    <property type="evidence" value="ECO:0007669"/>
    <property type="project" value="TreeGrafter"/>
</dbReference>
<comment type="caution">
    <text evidence="2">The sequence shown here is derived from an EMBL/GenBank/DDBJ whole genome shotgun (WGS) entry which is preliminary data.</text>
</comment>
<dbReference type="OrthoDB" id="9782155at2"/>
<evidence type="ECO:0000313" key="2">
    <source>
        <dbReference type="EMBL" id="TCJ98770.1"/>
    </source>
</evidence>
<dbReference type="InterPro" id="IPR014188">
    <property type="entry name" value="Acrylyl-CoA_reductase_AcuI"/>
</dbReference>
<dbReference type="InterPro" id="IPR013149">
    <property type="entry name" value="ADH-like_C"/>
</dbReference>
<dbReference type="Gene3D" id="3.90.180.10">
    <property type="entry name" value="Medium-chain alcohol dehydrogenases, catalytic domain"/>
    <property type="match status" value="1"/>
</dbReference>
<organism evidence="2 3">
    <name type="scientific">Volucribacter psittacicida</name>
    <dbReference type="NCBI Taxonomy" id="203482"/>
    <lineage>
        <taxon>Bacteria</taxon>
        <taxon>Pseudomonadati</taxon>
        <taxon>Pseudomonadota</taxon>
        <taxon>Gammaproteobacteria</taxon>
        <taxon>Pasteurellales</taxon>
        <taxon>Pasteurellaceae</taxon>
        <taxon>Volucribacter</taxon>
    </lineage>
</organism>
<dbReference type="SUPFAM" id="SSF50129">
    <property type="entry name" value="GroES-like"/>
    <property type="match status" value="1"/>
</dbReference>
<protein>
    <submittedName>
        <fullName evidence="2">Acrylyl-CoA reductase (NADPH)</fullName>
    </submittedName>
</protein>
<evidence type="ECO:0000259" key="1">
    <source>
        <dbReference type="SMART" id="SM00829"/>
    </source>
</evidence>
<feature type="domain" description="Enoyl reductase (ER)" evidence="1">
    <location>
        <begin position="11"/>
        <end position="322"/>
    </location>
</feature>
<dbReference type="InterPro" id="IPR051397">
    <property type="entry name" value="Zn-ADH-like_protein"/>
</dbReference>
<dbReference type="PANTHER" id="PTHR43677:SF1">
    <property type="entry name" value="ACRYLYL-COA REDUCTASE ACUI-RELATED"/>
    <property type="match status" value="1"/>
</dbReference>
<evidence type="ECO:0000313" key="3">
    <source>
        <dbReference type="Proteomes" id="UP000294702"/>
    </source>
</evidence>
<proteinExistence type="predicted"/>
<dbReference type="EMBL" id="SMFT01000002">
    <property type="protein sequence ID" value="TCJ98770.1"/>
    <property type="molecule type" value="Genomic_DNA"/>
</dbReference>